<reference evidence="4" key="1">
    <citation type="submission" date="2020-05" db="UniProtKB">
        <authorList>
            <consortium name="EnsemblMetazoa"/>
        </authorList>
    </citation>
    <scope>IDENTIFICATION</scope>
    <source>
        <strain evidence="4">Aabys</strain>
    </source>
</reference>
<dbReference type="GO" id="GO:0005576">
    <property type="term" value="C:extracellular region"/>
    <property type="evidence" value="ECO:0007669"/>
    <property type="project" value="InterPro"/>
</dbReference>
<gene>
    <name evidence="4" type="primary">101893130</name>
</gene>
<evidence type="ECO:0000256" key="1">
    <source>
        <dbReference type="SAM" id="MobiDB-lite"/>
    </source>
</evidence>
<feature type="chain" id="PRO_5044559992" description="Chitin-binding type-2 domain-containing protein" evidence="2">
    <location>
        <begin position="27"/>
        <end position="249"/>
    </location>
</feature>
<dbReference type="AlphaFoldDB" id="A0A1I8M885"/>
<feature type="signal peptide" evidence="2">
    <location>
        <begin position="1"/>
        <end position="26"/>
    </location>
</feature>
<evidence type="ECO:0000259" key="3">
    <source>
        <dbReference type="PROSITE" id="PS50940"/>
    </source>
</evidence>
<dbReference type="VEuPathDB" id="VectorBase:MDOMA2_020000"/>
<feature type="region of interest" description="Disordered" evidence="1">
    <location>
        <begin position="147"/>
        <end position="167"/>
    </location>
</feature>
<feature type="domain" description="Chitin-binding type-2" evidence="3">
    <location>
        <begin position="171"/>
        <end position="236"/>
    </location>
</feature>
<dbReference type="PROSITE" id="PS50940">
    <property type="entry name" value="CHIT_BIND_II"/>
    <property type="match status" value="1"/>
</dbReference>
<feature type="compositionally biased region" description="Low complexity" evidence="1">
    <location>
        <begin position="147"/>
        <end position="163"/>
    </location>
</feature>
<dbReference type="eggNOG" id="ENOG502TAWI">
    <property type="taxonomic scope" value="Eukaryota"/>
</dbReference>
<organism evidence="4">
    <name type="scientific">Musca domestica</name>
    <name type="common">House fly</name>
    <dbReference type="NCBI Taxonomy" id="7370"/>
    <lineage>
        <taxon>Eukaryota</taxon>
        <taxon>Metazoa</taxon>
        <taxon>Ecdysozoa</taxon>
        <taxon>Arthropoda</taxon>
        <taxon>Hexapoda</taxon>
        <taxon>Insecta</taxon>
        <taxon>Pterygota</taxon>
        <taxon>Neoptera</taxon>
        <taxon>Endopterygota</taxon>
        <taxon>Diptera</taxon>
        <taxon>Brachycera</taxon>
        <taxon>Muscomorpha</taxon>
        <taxon>Muscoidea</taxon>
        <taxon>Muscidae</taxon>
        <taxon>Musca</taxon>
    </lineage>
</organism>
<evidence type="ECO:0000256" key="2">
    <source>
        <dbReference type="SAM" id="SignalP"/>
    </source>
</evidence>
<dbReference type="InterPro" id="IPR036508">
    <property type="entry name" value="Chitin-bd_dom_sf"/>
</dbReference>
<name>A0A1I8M885_MUSDO</name>
<proteinExistence type="predicted"/>
<evidence type="ECO:0000313" key="4">
    <source>
        <dbReference type="EnsemblMetazoa" id="MDOA002253-PA"/>
    </source>
</evidence>
<dbReference type="OrthoDB" id="8179045at2759"/>
<dbReference type="SUPFAM" id="SSF57625">
    <property type="entry name" value="Invertebrate chitin-binding proteins"/>
    <property type="match status" value="1"/>
</dbReference>
<dbReference type="STRING" id="7370.A0A1I8M885"/>
<dbReference type="VEuPathDB" id="VectorBase:MDOA002253"/>
<protein>
    <recommendedName>
        <fullName evidence="3">Chitin-binding type-2 domain-containing protein</fullName>
    </recommendedName>
</protein>
<dbReference type="GO" id="GO:0008061">
    <property type="term" value="F:chitin binding"/>
    <property type="evidence" value="ECO:0007669"/>
    <property type="project" value="InterPro"/>
</dbReference>
<dbReference type="EnsemblMetazoa" id="MDOA002253-RA">
    <property type="protein sequence ID" value="MDOA002253-PA"/>
    <property type="gene ID" value="MDOA002253"/>
</dbReference>
<keyword evidence="2" id="KW-0732">Signal</keyword>
<dbReference type="InterPro" id="IPR002557">
    <property type="entry name" value="Chitin-bd_dom"/>
</dbReference>
<accession>A0A1I8M885</accession>
<sequence length="249" mass="26483">MNLILKIGGLFAVVFLISLMATDTGADCNVCNAGSNTACVSKNEYRQCNSSSKPFGKLYECNEGYFCSILGTCSDVPELAECNDCGKCDATKTFACTGTNTFSLCLGTDNTTDIGAQCSGNLVCNANDPRICVEDAATCSFRDDPTTTTTTTTTEATTTSTTTPSPKEDPAGFCAVIQQEGRFPVGTDDATTCHQYVHCLNVNGVWYGPTYNCPGKYYYDSALKSCVPKMPAHCGPKVSGLSFRSILLE</sequence>